<dbReference type="RefSeq" id="XP_022494103.1">
    <property type="nucleotide sequence ID" value="XM_022649924.1"/>
</dbReference>
<dbReference type="Gene3D" id="3.40.640.10">
    <property type="entry name" value="Type I PLP-dependent aspartate aminotransferase-like (Major domain)"/>
    <property type="match status" value="1"/>
</dbReference>
<dbReference type="SUPFAM" id="SSF53383">
    <property type="entry name" value="PLP-dependent transferases"/>
    <property type="match status" value="1"/>
</dbReference>
<dbReference type="CDD" id="cd00610">
    <property type="entry name" value="OAT_like"/>
    <property type="match status" value="1"/>
</dbReference>
<evidence type="ECO:0000313" key="5">
    <source>
        <dbReference type="Proteomes" id="UP000185904"/>
    </source>
</evidence>
<reference evidence="4 5" key="1">
    <citation type="submission" date="2016-03" db="EMBL/GenBank/DDBJ databases">
        <title>The draft genome sequence of Fonsecaea nubica causative agent of cutaneous subcutaneous infection in human host.</title>
        <authorList>
            <person name="Costa F."/>
            <person name="Sybren D.H."/>
            <person name="Raittz R.T."/>
            <person name="Weiss V.A."/>
            <person name="Leao A.C."/>
            <person name="Gomes R."/>
            <person name="De Souza E.M."/>
            <person name="Pedrosa F.O."/>
            <person name="Steffens M.B."/>
            <person name="Bombassaro A."/>
            <person name="Tadra-Sfeir M.Z."/>
            <person name="Moreno L.F."/>
            <person name="Najafzadeh M.J."/>
            <person name="Felipe M.S."/>
            <person name="Teixeira M."/>
            <person name="Sun J."/>
            <person name="Xi L."/>
            <person name="Castro M.A."/>
            <person name="Vicente V.A."/>
        </authorList>
    </citation>
    <scope>NUCLEOTIDE SEQUENCE [LARGE SCALE GENOMIC DNA]</scope>
    <source>
        <strain evidence="4 5">CBS 269.64</strain>
    </source>
</reference>
<keyword evidence="5" id="KW-1185">Reference proteome</keyword>
<dbReference type="Gene3D" id="3.90.1150.10">
    <property type="entry name" value="Aspartate Aminotransferase, domain 1"/>
    <property type="match status" value="1"/>
</dbReference>
<accession>A0A178BQ60</accession>
<evidence type="ECO:0000256" key="1">
    <source>
        <dbReference type="ARBA" id="ARBA00008954"/>
    </source>
</evidence>
<dbReference type="GO" id="GO:0030170">
    <property type="term" value="F:pyridoxal phosphate binding"/>
    <property type="evidence" value="ECO:0007669"/>
    <property type="project" value="InterPro"/>
</dbReference>
<dbReference type="InterPro" id="IPR015422">
    <property type="entry name" value="PyrdxlP-dep_Trfase_small"/>
</dbReference>
<evidence type="ECO:0000256" key="3">
    <source>
        <dbReference type="RuleBase" id="RU003560"/>
    </source>
</evidence>
<evidence type="ECO:0000313" key="4">
    <source>
        <dbReference type="EMBL" id="OAL18773.1"/>
    </source>
</evidence>
<dbReference type="PANTHER" id="PTHR43094:SF1">
    <property type="entry name" value="AMINOTRANSFERASE CLASS-III"/>
    <property type="match status" value="1"/>
</dbReference>
<dbReference type="InterPro" id="IPR015424">
    <property type="entry name" value="PyrdxlP-dep_Trfase"/>
</dbReference>
<name>A0A178BQ60_9EURO</name>
<dbReference type="PIRSF" id="PIRSF000521">
    <property type="entry name" value="Transaminase_4ab_Lys_Orn"/>
    <property type="match status" value="1"/>
</dbReference>
<dbReference type="Pfam" id="PF00202">
    <property type="entry name" value="Aminotran_3"/>
    <property type="match status" value="1"/>
</dbReference>
<dbReference type="GO" id="GO:0008483">
    <property type="term" value="F:transaminase activity"/>
    <property type="evidence" value="ECO:0007669"/>
    <property type="project" value="InterPro"/>
</dbReference>
<dbReference type="OrthoDB" id="5419315at2759"/>
<organism evidence="4 5">
    <name type="scientific">Fonsecaea nubica</name>
    <dbReference type="NCBI Taxonomy" id="856822"/>
    <lineage>
        <taxon>Eukaryota</taxon>
        <taxon>Fungi</taxon>
        <taxon>Dikarya</taxon>
        <taxon>Ascomycota</taxon>
        <taxon>Pezizomycotina</taxon>
        <taxon>Eurotiomycetes</taxon>
        <taxon>Chaetothyriomycetidae</taxon>
        <taxon>Chaetothyriales</taxon>
        <taxon>Herpotrichiellaceae</taxon>
        <taxon>Fonsecaea</taxon>
    </lineage>
</organism>
<keyword evidence="2 3" id="KW-0663">Pyridoxal phosphate</keyword>
<dbReference type="InterPro" id="IPR015421">
    <property type="entry name" value="PyrdxlP-dep_Trfase_major"/>
</dbReference>
<dbReference type="GO" id="GO:0005829">
    <property type="term" value="C:cytosol"/>
    <property type="evidence" value="ECO:0007669"/>
    <property type="project" value="TreeGrafter"/>
</dbReference>
<gene>
    <name evidence="4" type="ORF">AYO20_11707</name>
</gene>
<protein>
    <submittedName>
        <fullName evidence="4">Uncharacterized protein</fullName>
    </submittedName>
</protein>
<comment type="caution">
    <text evidence="4">The sequence shown here is derived from an EMBL/GenBank/DDBJ whole genome shotgun (WGS) entry which is preliminary data.</text>
</comment>
<dbReference type="AlphaFoldDB" id="A0A178BQ60"/>
<proteinExistence type="inferred from homology"/>
<sequence length="454" mass="49242">MAKDVTQSIAVNPTAVFHRSLTKTYPKAVHGDGVYLQDEYGRRVLDGSSGAAVSSVGHNNRKVIEAIVRQAEAMSFAHTSFFTNDPSEELAALIIAKNHGAFSKVMFLTSGSEAVESALKLSRQYHVCNGDPKRNKVIGRQYAYHGNTLGALAAGFNPQRRETFAPFLCDTAFHHVSPCSYSRDAKDGESASEYTKRLLAEWDRKFQELDPCTVAAVIIEPVGGATLGSPPAAEGYLAGLRQLCDKYGALLIYDEAMYGMGRVGTYHAWEALGGIPPDLQAIGKGLAEGYQPLSAVLLNEKVYTTLAEDSVAHPFVSGHTYQAHAIGCAAGLAVQRILTDENHDLLAHVRKMGVVLTRLLRTCLPSEVLKDIRGLGLFQSIEFASVDRSGRPLAKEVSELSFMNGAAVYLCSSAVDAIMLAPPFIISEEQVRELVDVVVKSVRQVLERRVAEEV</sequence>
<dbReference type="Proteomes" id="UP000185904">
    <property type="component" value="Unassembled WGS sequence"/>
</dbReference>
<comment type="similarity">
    <text evidence="1 3">Belongs to the class-III pyridoxal-phosphate-dependent aminotransferase family.</text>
</comment>
<dbReference type="EMBL" id="LVCJ01000187">
    <property type="protein sequence ID" value="OAL18773.1"/>
    <property type="molecule type" value="Genomic_DNA"/>
</dbReference>
<dbReference type="PANTHER" id="PTHR43094">
    <property type="entry name" value="AMINOTRANSFERASE"/>
    <property type="match status" value="1"/>
</dbReference>
<evidence type="ECO:0000256" key="2">
    <source>
        <dbReference type="ARBA" id="ARBA00022898"/>
    </source>
</evidence>
<dbReference type="GeneID" id="34595077"/>
<dbReference type="InterPro" id="IPR005814">
    <property type="entry name" value="Aminotrans_3"/>
</dbReference>